<dbReference type="EMBL" id="ML994701">
    <property type="protein sequence ID" value="KAF2176774.1"/>
    <property type="molecule type" value="Genomic_DNA"/>
</dbReference>
<feature type="signal peptide" evidence="1">
    <location>
        <begin position="1"/>
        <end position="28"/>
    </location>
</feature>
<dbReference type="Proteomes" id="UP000800200">
    <property type="component" value="Unassembled WGS sequence"/>
</dbReference>
<evidence type="ECO:0000313" key="3">
    <source>
        <dbReference type="Proteomes" id="UP000800200"/>
    </source>
</evidence>
<protein>
    <recommendedName>
        <fullName evidence="4">Secreted protein</fullName>
    </recommendedName>
</protein>
<accession>A0A6A6DB48</accession>
<proteinExistence type="predicted"/>
<sequence>MVSLRCKEAIGWTCFLLFSAVMPSSITSLSPTMVERRVDTHSGGGGCSCNFPRASSDTQHSKRLSQCNDCPLPPSTSQQRSACPPTSTGPKLLKSFFVNAAN</sequence>
<keyword evidence="1" id="KW-0732">Signal</keyword>
<evidence type="ECO:0000256" key="1">
    <source>
        <dbReference type="SAM" id="SignalP"/>
    </source>
</evidence>
<keyword evidence="3" id="KW-1185">Reference proteome</keyword>
<organism evidence="2 3">
    <name type="scientific">Zopfia rhizophila CBS 207.26</name>
    <dbReference type="NCBI Taxonomy" id="1314779"/>
    <lineage>
        <taxon>Eukaryota</taxon>
        <taxon>Fungi</taxon>
        <taxon>Dikarya</taxon>
        <taxon>Ascomycota</taxon>
        <taxon>Pezizomycotina</taxon>
        <taxon>Dothideomycetes</taxon>
        <taxon>Dothideomycetes incertae sedis</taxon>
        <taxon>Zopfiaceae</taxon>
        <taxon>Zopfia</taxon>
    </lineage>
</organism>
<evidence type="ECO:0000313" key="2">
    <source>
        <dbReference type="EMBL" id="KAF2176774.1"/>
    </source>
</evidence>
<reference evidence="2" key="1">
    <citation type="journal article" date="2020" name="Stud. Mycol.">
        <title>101 Dothideomycetes genomes: a test case for predicting lifestyles and emergence of pathogens.</title>
        <authorList>
            <person name="Haridas S."/>
            <person name="Albert R."/>
            <person name="Binder M."/>
            <person name="Bloem J."/>
            <person name="Labutti K."/>
            <person name="Salamov A."/>
            <person name="Andreopoulos B."/>
            <person name="Baker S."/>
            <person name="Barry K."/>
            <person name="Bills G."/>
            <person name="Bluhm B."/>
            <person name="Cannon C."/>
            <person name="Castanera R."/>
            <person name="Culley D."/>
            <person name="Daum C."/>
            <person name="Ezra D."/>
            <person name="Gonzalez J."/>
            <person name="Henrissat B."/>
            <person name="Kuo A."/>
            <person name="Liang C."/>
            <person name="Lipzen A."/>
            <person name="Lutzoni F."/>
            <person name="Magnuson J."/>
            <person name="Mondo S."/>
            <person name="Nolan M."/>
            <person name="Ohm R."/>
            <person name="Pangilinan J."/>
            <person name="Park H.-J."/>
            <person name="Ramirez L."/>
            <person name="Alfaro M."/>
            <person name="Sun H."/>
            <person name="Tritt A."/>
            <person name="Yoshinaga Y."/>
            <person name="Zwiers L.-H."/>
            <person name="Turgeon B."/>
            <person name="Goodwin S."/>
            <person name="Spatafora J."/>
            <person name="Crous P."/>
            <person name="Grigoriev I."/>
        </authorList>
    </citation>
    <scope>NUCLEOTIDE SEQUENCE</scope>
    <source>
        <strain evidence="2">CBS 207.26</strain>
    </source>
</reference>
<name>A0A6A6DB48_9PEZI</name>
<dbReference type="AlphaFoldDB" id="A0A6A6DB48"/>
<evidence type="ECO:0008006" key="4">
    <source>
        <dbReference type="Google" id="ProtNLM"/>
    </source>
</evidence>
<feature type="chain" id="PRO_5025683802" description="Secreted protein" evidence="1">
    <location>
        <begin position="29"/>
        <end position="102"/>
    </location>
</feature>
<gene>
    <name evidence="2" type="ORF">K469DRAFT_397054</name>
</gene>